<reference evidence="3" key="1">
    <citation type="submission" date="2015-07" db="EMBL/GenBank/DDBJ databases">
        <authorList>
            <consortium name="Consortium for Microbial Forensics and Genomics (microFORGE)"/>
            <person name="Knight B.M."/>
            <person name="Roberts D.P."/>
            <person name="Lin D."/>
            <person name="Hari K."/>
            <person name="Fletcher J."/>
            <person name="Melcher U."/>
            <person name="Blagden T."/>
            <person name="Winegar R.A."/>
        </authorList>
    </citation>
    <scope>NUCLEOTIDE SEQUENCE [LARGE SCALE GENOMIC DNA]</scope>
    <source>
        <strain evidence="3">NRRL B-1447</strain>
    </source>
</reference>
<organism evidence="2 3">
    <name type="scientific">Streptomyces virginiae</name>
    <name type="common">Streptomyces cinnamonensis</name>
    <dbReference type="NCBI Taxonomy" id="1961"/>
    <lineage>
        <taxon>Bacteria</taxon>
        <taxon>Bacillati</taxon>
        <taxon>Actinomycetota</taxon>
        <taxon>Actinomycetes</taxon>
        <taxon>Kitasatosporales</taxon>
        <taxon>Streptomycetaceae</taxon>
        <taxon>Streptomyces</taxon>
    </lineage>
</organism>
<protein>
    <submittedName>
        <fullName evidence="2">Uncharacterized protein</fullName>
    </submittedName>
</protein>
<dbReference type="EMBL" id="LGUV01000259">
    <property type="protein sequence ID" value="KOG49307.1"/>
    <property type="molecule type" value="Genomic_DNA"/>
</dbReference>
<feature type="region of interest" description="Disordered" evidence="1">
    <location>
        <begin position="1"/>
        <end position="20"/>
    </location>
</feature>
<feature type="non-terminal residue" evidence="2">
    <location>
        <position position="1"/>
    </location>
</feature>
<proteinExistence type="predicted"/>
<accession>A0A0L8MFZ0</accession>
<name>A0A0L8MFZ0_STRVG</name>
<dbReference type="Proteomes" id="UP000037084">
    <property type="component" value="Unassembled WGS sequence"/>
</dbReference>
<dbReference type="AlphaFoldDB" id="A0A0L8MFZ0"/>
<evidence type="ECO:0000313" key="3">
    <source>
        <dbReference type="Proteomes" id="UP000037084"/>
    </source>
</evidence>
<evidence type="ECO:0000256" key="1">
    <source>
        <dbReference type="SAM" id="MobiDB-lite"/>
    </source>
</evidence>
<evidence type="ECO:0000313" key="2">
    <source>
        <dbReference type="EMBL" id="KOG49307.1"/>
    </source>
</evidence>
<gene>
    <name evidence="2" type="ORF">ADK75_19760</name>
</gene>
<feature type="compositionally biased region" description="Low complexity" evidence="1">
    <location>
        <begin position="55"/>
        <end position="75"/>
    </location>
</feature>
<sequence length="82" mass="7594">PVCSSPGAAGRAGGSAGGSSWASVAVDLEDEFDGPGGLVQAAGGGQGLFEDDAFGVPGQPFGQAAQGQGVAEAGQGRFGAGG</sequence>
<dbReference type="PATRIC" id="fig|1961.12.peg.4477"/>
<feature type="region of interest" description="Disordered" evidence="1">
    <location>
        <begin position="49"/>
        <end position="82"/>
    </location>
</feature>
<comment type="caution">
    <text evidence="2">The sequence shown here is derived from an EMBL/GenBank/DDBJ whole genome shotgun (WGS) entry which is preliminary data.</text>
</comment>